<sequence>MKDFEEAQTALIEAIQKAWSWLNDSGYDIAKDTRFDEESPVAKALYSSLPVEELKGTGDSSSRMKTHCEIAFTQIVYSFVQKLSSEFESSSSNDSINRLYSLLDLAIGITELNLGDGIFAWIMLEHAMKLASLKLADHIFGFIESRSLILVANIDPRYAKGQTMIRTCNDLLKRLSHSYQTTLRGRVHVFIDNCTTLSDRSGINIAGQHNLANSTEYEKDIGEIPRTLDIFENKNLADLYSRFWSLQSCFVEPSRIFSEYGFSKYEENMRVVLENFREAAETRAPSAESSVLQNSTSDYNGNRLLFSKYLTCPKLFEHELLDPHFRCQFLTQALIVCRHLLGVDKNLKESMKQDKSVNPMVIHSFELTDSQIRSIKAIRERIVQQLGSTQLFNGHFGICAFYVNRHEKYWVEWKDEKCPVNELAPSPDKSSEMSDALDWFNTPKSPNNVEITLMGSKSHAKLCDTNLKDPSLVQGYHLDLSSAEDYQNKINASKGNSGTSEKPHNVDEWKLSRAIMAQNVTMLCTK</sequence>
<dbReference type="OrthoDB" id="10257415at2759"/>
<dbReference type="Pfam" id="PF11957">
    <property type="entry name" value="efThoc1"/>
    <property type="match status" value="1"/>
</dbReference>
<name>A0A9W8A1X2_9FUNG</name>
<dbReference type="GO" id="GO:0006406">
    <property type="term" value="P:mRNA export from nucleus"/>
    <property type="evidence" value="ECO:0007669"/>
    <property type="project" value="TreeGrafter"/>
</dbReference>
<organism evidence="1 2">
    <name type="scientific">Mycoemilia scoparia</name>
    <dbReference type="NCBI Taxonomy" id="417184"/>
    <lineage>
        <taxon>Eukaryota</taxon>
        <taxon>Fungi</taxon>
        <taxon>Fungi incertae sedis</taxon>
        <taxon>Zoopagomycota</taxon>
        <taxon>Kickxellomycotina</taxon>
        <taxon>Kickxellomycetes</taxon>
        <taxon>Kickxellales</taxon>
        <taxon>Kickxellaceae</taxon>
        <taxon>Mycoemilia</taxon>
    </lineage>
</organism>
<dbReference type="PANTHER" id="PTHR13265">
    <property type="entry name" value="THO COMPLEX SUBUNIT 1"/>
    <property type="match status" value="1"/>
</dbReference>
<proteinExistence type="predicted"/>
<gene>
    <name evidence="1" type="ORF">H4219_000800</name>
</gene>
<keyword evidence="2" id="KW-1185">Reference proteome</keyword>
<accession>A0A9W8A1X2</accession>
<dbReference type="GO" id="GO:0000445">
    <property type="term" value="C:THO complex part of transcription export complex"/>
    <property type="evidence" value="ECO:0007669"/>
    <property type="project" value="TreeGrafter"/>
</dbReference>
<dbReference type="PANTHER" id="PTHR13265:SF0">
    <property type="entry name" value="HPR1"/>
    <property type="match status" value="1"/>
</dbReference>
<dbReference type="EMBL" id="JANBPU010000006">
    <property type="protein sequence ID" value="KAJ1921201.1"/>
    <property type="molecule type" value="Genomic_DNA"/>
</dbReference>
<reference evidence="1" key="1">
    <citation type="submission" date="2022-07" db="EMBL/GenBank/DDBJ databases">
        <title>Phylogenomic reconstructions and comparative analyses of Kickxellomycotina fungi.</title>
        <authorList>
            <person name="Reynolds N.K."/>
            <person name="Stajich J.E."/>
            <person name="Barry K."/>
            <person name="Grigoriev I.V."/>
            <person name="Crous P."/>
            <person name="Smith M.E."/>
        </authorList>
    </citation>
    <scope>NUCLEOTIDE SEQUENCE</scope>
    <source>
        <strain evidence="1">NBRC 100468</strain>
    </source>
</reference>
<evidence type="ECO:0000313" key="2">
    <source>
        <dbReference type="Proteomes" id="UP001150538"/>
    </source>
</evidence>
<dbReference type="Proteomes" id="UP001150538">
    <property type="component" value="Unassembled WGS sequence"/>
</dbReference>
<comment type="caution">
    <text evidence="1">The sequence shown here is derived from an EMBL/GenBank/DDBJ whole genome shotgun (WGS) entry which is preliminary data.</text>
</comment>
<dbReference type="InterPro" id="IPR021861">
    <property type="entry name" value="THO_THOC1"/>
</dbReference>
<evidence type="ECO:0000313" key="1">
    <source>
        <dbReference type="EMBL" id="KAJ1921201.1"/>
    </source>
</evidence>
<protein>
    <submittedName>
        <fullName evidence="1">Uncharacterized protein</fullName>
    </submittedName>
</protein>
<dbReference type="AlphaFoldDB" id="A0A9W8A1X2"/>